<dbReference type="OrthoDB" id="5953249at2759"/>
<feature type="compositionally biased region" description="Polar residues" evidence="1">
    <location>
        <begin position="257"/>
        <end position="269"/>
    </location>
</feature>
<keyword evidence="4" id="KW-1185">Reference proteome</keyword>
<dbReference type="Gene3D" id="3.30.420.10">
    <property type="entry name" value="Ribonuclease H-like superfamily/Ribonuclease H"/>
    <property type="match status" value="1"/>
</dbReference>
<evidence type="ECO:0000313" key="4">
    <source>
        <dbReference type="Proteomes" id="UP000308199"/>
    </source>
</evidence>
<comment type="caution">
    <text evidence="3">The sequence shown here is derived from an EMBL/GenBank/DDBJ whole genome shotgun (WGS) entry which is preliminary data.</text>
</comment>
<dbReference type="GO" id="GO:0003676">
    <property type="term" value="F:nucleic acid binding"/>
    <property type="evidence" value="ECO:0007669"/>
    <property type="project" value="InterPro"/>
</dbReference>
<dbReference type="InterPro" id="IPR048519">
    <property type="entry name" value="Gfd2/YDR514C-like_C"/>
</dbReference>
<feature type="domain" description="Gfd2/YDR514C-like C-terminal" evidence="2">
    <location>
        <begin position="62"/>
        <end position="242"/>
    </location>
</feature>
<protein>
    <recommendedName>
        <fullName evidence="2">Gfd2/YDR514C-like C-terminal domain-containing protein</fullName>
    </recommendedName>
</protein>
<dbReference type="EMBL" id="SGPK01000092">
    <property type="protein sequence ID" value="THH08648.1"/>
    <property type="molecule type" value="Genomic_DNA"/>
</dbReference>
<dbReference type="SUPFAM" id="SSF53098">
    <property type="entry name" value="Ribonuclease H-like"/>
    <property type="match status" value="1"/>
</dbReference>
<organism evidence="3 4">
    <name type="scientific">Phellinidium pouzarii</name>
    <dbReference type="NCBI Taxonomy" id="167371"/>
    <lineage>
        <taxon>Eukaryota</taxon>
        <taxon>Fungi</taxon>
        <taxon>Dikarya</taxon>
        <taxon>Basidiomycota</taxon>
        <taxon>Agaricomycotina</taxon>
        <taxon>Agaricomycetes</taxon>
        <taxon>Hymenochaetales</taxon>
        <taxon>Hymenochaetaceae</taxon>
        <taxon>Phellinidium</taxon>
    </lineage>
</organism>
<name>A0A4S4LCB5_9AGAM</name>
<gene>
    <name evidence="3" type="ORF">EW145_g2569</name>
</gene>
<proteinExistence type="predicted"/>
<dbReference type="PANTHER" id="PTHR28083:SF1">
    <property type="entry name" value="GOOD FOR FULL DBP5 ACTIVITY PROTEIN 2"/>
    <property type="match status" value="1"/>
</dbReference>
<dbReference type="InterPro" id="IPR012337">
    <property type="entry name" value="RNaseH-like_sf"/>
</dbReference>
<evidence type="ECO:0000256" key="1">
    <source>
        <dbReference type="SAM" id="MobiDB-lite"/>
    </source>
</evidence>
<reference evidence="3 4" key="1">
    <citation type="submission" date="2019-02" db="EMBL/GenBank/DDBJ databases">
        <title>Genome sequencing of the rare red list fungi Phellinidium pouzarii.</title>
        <authorList>
            <person name="Buettner E."/>
            <person name="Kellner H."/>
        </authorList>
    </citation>
    <scope>NUCLEOTIDE SEQUENCE [LARGE SCALE GENOMIC DNA]</scope>
    <source>
        <strain evidence="3 4">DSM 108285</strain>
    </source>
</reference>
<dbReference type="PANTHER" id="PTHR28083">
    <property type="entry name" value="GOOD FOR FULL DBP5 ACTIVITY PROTEIN 2"/>
    <property type="match status" value="1"/>
</dbReference>
<dbReference type="InterPro" id="IPR036397">
    <property type="entry name" value="RNaseH_sf"/>
</dbReference>
<evidence type="ECO:0000259" key="2">
    <source>
        <dbReference type="Pfam" id="PF21762"/>
    </source>
</evidence>
<dbReference type="AlphaFoldDB" id="A0A4S4LCB5"/>
<accession>A0A4S4LCB5</accession>
<dbReference type="GO" id="GO:0005634">
    <property type="term" value="C:nucleus"/>
    <property type="evidence" value="ECO:0007669"/>
    <property type="project" value="TreeGrafter"/>
</dbReference>
<dbReference type="Proteomes" id="UP000308199">
    <property type="component" value="Unassembled WGS sequence"/>
</dbReference>
<evidence type="ECO:0000313" key="3">
    <source>
        <dbReference type="EMBL" id="THH08648.1"/>
    </source>
</evidence>
<sequence>MLRCCPLGSIAAAVAHAQDILFIFQTVDKNNRRLKGTNTALMSFRQIFEKVRTYWGDKAGTWLAIDFEAWEMQHSVVTECGWSYLRWDGNEEVEKHGHYIVKEHMTYTNGKYVPNARDKYAFGQSEILNKAMFKAKINKMITEFQALGPLFLVFHDCNQDIKYLKSTLIDAPLEGLAYFLPDRIPEKGSFVIDTSELFSALEGDVGEKRSLEKMCRLLKIPTQSMHNAGNDAQYTLIGLKAMASGNQLDKQRDERWPNQTEGSAETGSTVKVVHLPWDEDSDYSDMEGAFSRPADGKLEKHLVGLAISDDDDL</sequence>
<dbReference type="Pfam" id="PF21762">
    <property type="entry name" value="DEDDh_C"/>
    <property type="match status" value="1"/>
</dbReference>
<feature type="region of interest" description="Disordered" evidence="1">
    <location>
        <begin position="248"/>
        <end position="270"/>
    </location>
</feature>
<dbReference type="InterPro" id="IPR040151">
    <property type="entry name" value="Gfd2/YDR514C-like"/>
</dbReference>